<feature type="compositionally biased region" description="Polar residues" evidence="1">
    <location>
        <begin position="142"/>
        <end position="153"/>
    </location>
</feature>
<evidence type="ECO:0000256" key="1">
    <source>
        <dbReference type="SAM" id="MobiDB-lite"/>
    </source>
</evidence>
<dbReference type="Proteomes" id="UP000253370">
    <property type="component" value="Unassembled WGS sequence"/>
</dbReference>
<feature type="region of interest" description="Disordered" evidence="1">
    <location>
        <begin position="33"/>
        <end position="62"/>
    </location>
</feature>
<dbReference type="EMBL" id="QNTQ01000011">
    <property type="protein sequence ID" value="RBI84228.1"/>
    <property type="molecule type" value="Genomic_DNA"/>
</dbReference>
<evidence type="ECO:0008006" key="5">
    <source>
        <dbReference type="Google" id="ProtNLM"/>
    </source>
</evidence>
<organism evidence="3 4">
    <name type="scientific">Rhodosalinus halophilus</name>
    <dbReference type="NCBI Taxonomy" id="2259333"/>
    <lineage>
        <taxon>Bacteria</taxon>
        <taxon>Pseudomonadati</taxon>
        <taxon>Pseudomonadota</taxon>
        <taxon>Alphaproteobacteria</taxon>
        <taxon>Rhodobacterales</taxon>
        <taxon>Paracoccaceae</taxon>
        <taxon>Rhodosalinus</taxon>
    </lineage>
</organism>
<dbReference type="RefSeq" id="WP_113289782.1">
    <property type="nucleotide sequence ID" value="NZ_QNTQ01000011.1"/>
</dbReference>
<proteinExistence type="predicted"/>
<feature type="region of interest" description="Disordered" evidence="1">
    <location>
        <begin position="142"/>
        <end position="180"/>
    </location>
</feature>
<sequence length="234" mass="24010">MPARANAVSAAVAALAAAALAASLARAGDDPIDGAGPSFVPPLPAPPAGVSGLDLPPLSDGATGEEAQQAAANGAAALAATEVGDTATAAIANQLEAARNFCGRIVDRDYIVDCLASEIGALADRMAESGDYAPVREQLEQASRSLSDLAQSNRDPDKPRARARRGGPAPQTSSRPLTPTRAEALDEVLEGAATILEEVETTLLRSTQQGDERRVHFERIAEAVGSNKVLLRSL</sequence>
<reference evidence="3 4" key="1">
    <citation type="submission" date="2018-07" db="EMBL/GenBank/DDBJ databases">
        <title>Rhodosalinus sp. strain E84T genomic sequence and assembly.</title>
        <authorList>
            <person name="Liu Z.-W."/>
            <person name="Lu D.-C."/>
        </authorList>
    </citation>
    <scope>NUCLEOTIDE SEQUENCE [LARGE SCALE GENOMIC DNA]</scope>
    <source>
        <strain evidence="3 4">E84</strain>
    </source>
</reference>
<keyword evidence="4" id="KW-1185">Reference proteome</keyword>
<name>A0A365U7E2_9RHOB</name>
<comment type="caution">
    <text evidence="3">The sequence shown here is derived from an EMBL/GenBank/DDBJ whole genome shotgun (WGS) entry which is preliminary data.</text>
</comment>
<evidence type="ECO:0000256" key="2">
    <source>
        <dbReference type="SAM" id="SignalP"/>
    </source>
</evidence>
<gene>
    <name evidence="3" type="ORF">DRV85_12335</name>
</gene>
<dbReference type="OrthoDB" id="7876121at2"/>
<dbReference type="AlphaFoldDB" id="A0A365U7E2"/>
<evidence type="ECO:0000313" key="4">
    <source>
        <dbReference type="Proteomes" id="UP000253370"/>
    </source>
</evidence>
<accession>A0A365U7E2</accession>
<protein>
    <recommendedName>
        <fullName evidence="5">Secreted protein</fullName>
    </recommendedName>
</protein>
<feature type="chain" id="PRO_5016762243" description="Secreted protein" evidence="2">
    <location>
        <begin position="28"/>
        <end position="234"/>
    </location>
</feature>
<keyword evidence="2" id="KW-0732">Signal</keyword>
<evidence type="ECO:0000313" key="3">
    <source>
        <dbReference type="EMBL" id="RBI84228.1"/>
    </source>
</evidence>
<feature type="signal peptide" evidence="2">
    <location>
        <begin position="1"/>
        <end position="27"/>
    </location>
</feature>